<comment type="caution">
    <text evidence="1">The sequence shown here is derived from an EMBL/GenBank/DDBJ whole genome shotgun (WGS) entry which is preliminary data.</text>
</comment>
<dbReference type="EMBL" id="JACHFW010000002">
    <property type="protein sequence ID" value="MBB5263532.1"/>
    <property type="molecule type" value="Genomic_DNA"/>
</dbReference>
<accession>A0A7W8H9B4</accession>
<dbReference type="Proteomes" id="UP000543642">
    <property type="component" value="Unassembled WGS sequence"/>
</dbReference>
<name>A0A7W8H9B4_9FIRM</name>
<proteinExistence type="predicted"/>
<dbReference type="RefSeq" id="WP_183771391.1">
    <property type="nucleotide sequence ID" value="NZ_JACHFW010000002.1"/>
</dbReference>
<gene>
    <name evidence="1" type="ORF">HNP82_000630</name>
</gene>
<protein>
    <submittedName>
        <fullName evidence="1">Uncharacterized protein</fullName>
    </submittedName>
</protein>
<evidence type="ECO:0000313" key="1">
    <source>
        <dbReference type="EMBL" id="MBB5263532.1"/>
    </source>
</evidence>
<keyword evidence="2" id="KW-1185">Reference proteome</keyword>
<organism evidence="1 2">
    <name type="scientific">Catenibacillus scindens</name>
    <dbReference type="NCBI Taxonomy" id="673271"/>
    <lineage>
        <taxon>Bacteria</taxon>
        <taxon>Bacillati</taxon>
        <taxon>Bacillota</taxon>
        <taxon>Clostridia</taxon>
        <taxon>Lachnospirales</taxon>
        <taxon>Lachnospiraceae</taxon>
        <taxon>Catenibacillus</taxon>
    </lineage>
</organism>
<evidence type="ECO:0000313" key="2">
    <source>
        <dbReference type="Proteomes" id="UP000543642"/>
    </source>
</evidence>
<reference evidence="1 2" key="1">
    <citation type="submission" date="2020-08" db="EMBL/GenBank/DDBJ databases">
        <title>Genomic Encyclopedia of Type Strains, Phase IV (KMG-IV): sequencing the most valuable type-strain genomes for metagenomic binning, comparative biology and taxonomic classification.</title>
        <authorList>
            <person name="Goeker M."/>
        </authorList>
    </citation>
    <scope>NUCLEOTIDE SEQUENCE [LARGE SCALE GENOMIC DNA]</scope>
    <source>
        <strain evidence="1 2">DSM 106146</strain>
    </source>
</reference>
<sequence>MDEKMFVVCHMLSSLDGKIDGAFFGTSKAAASIKAYGDLRNFYHCQATLYGTTTMLGGYADGKLEKSLPQDQYMLRDDWINKDGTCQRHFIYICREGPV</sequence>
<dbReference type="AlphaFoldDB" id="A0A7W8H9B4"/>